<keyword evidence="8" id="KW-0238">DNA-binding</keyword>
<dbReference type="AlphaFoldDB" id="A0A1T5BJD4"/>
<dbReference type="PROSITE" id="PS00676">
    <property type="entry name" value="SIGMA54_INTERACT_2"/>
    <property type="match status" value="1"/>
</dbReference>
<dbReference type="SMART" id="SM00448">
    <property type="entry name" value="REC"/>
    <property type="match status" value="1"/>
</dbReference>
<sequence>MTSKKGKILAVDDNADILFALKMLLKPHCELIQTETNPERIPQHMAEDDYDVILLDMNFNKDAISGHEGFSWLKRILEIDPGAVVLFITAYGDVEKSVKAIKSGATDFIIKPWQNEKLLGTIWSAIKLRESRKEVSSLRERQKEINTIMDQPFADFIGVSPGMQQVFNTIKKVAGTDANVLILGENGTGKELVARALHRQSKRADEPFISVDLGALSDTLFESELFGHVKGAFTDAKTDRPGRFELASGGTIFLDEIGNLSLPLQAKLLTVLERREVTRVGANKPIPINIRLICATNMGIKQMAVEGGFRQDLLYRINTVEVDLPPLRERHEDIPLLADHFIKIYNKKYNRKISRPSQQVLRKLTDYPWPGNVREFQHVIERTIIMSESDTLTVDDFQLSHHSGTKDGVELENYNLDEVEKMIIEKVLKNNRGNISKAASDLGLTRTSLYRRMEKHGL</sequence>
<keyword evidence="2" id="KW-0067">ATP-binding</keyword>
<dbReference type="PANTHER" id="PTHR32071">
    <property type="entry name" value="TRANSCRIPTIONAL REGULATORY PROTEIN"/>
    <property type="match status" value="1"/>
</dbReference>
<proteinExistence type="predicted"/>
<evidence type="ECO:0000313" key="8">
    <source>
        <dbReference type="EMBL" id="SKB47422.1"/>
    </source>
</evidence>
<dbReference type="GO" id="GO:0005524">
    <property type="term" value="F:ATP binding"/>
    <property type="evidence" value="ECO:0007669"/>
    <property type="project" value="UniProtKB-KW"/>
</dbReference>
<dbReference type="SUPFAM" id="SSF52540">
    <property type="entry name" value="P-loop containing nucleoside triphosphate hydrolases"/>
    <property type="match status" value="1"/>
</dbReference>
<dbReference type="Gene3D" id="1.10.8.60">
    <property type="match status" value="1"/>
</dbReference>
<evidence type="ECO:0000259" key="6">
    <source>
        <dbReference type="PROSITE" id="PS50045"/>
    </source>
</evidence>
<dbReference type="PRINTS" id="PR01590">
    <property type="entry name" value="HTHFIS"/>
</dbReference>
<accession>A0A1T5BJD4</accession>
<dbReference type="InterPro" id="IPR002078">
    <property type="entry name" value="Sigma_54_int"/>
</dbReference>
<dbReference type="OrthoDB" id="9810703at2"/>
<dbReference type="CDD" id="cd00009">
    <property type="entry name" value="AAA"/>
    <property type="match status" value="1"/>
</dbReference>
<dbReference type="Pfam" id="PF02954">
    <property type="entry name" value="HTH_8"/>
    <property type="match status" value="1"/>
</dbReference>
<feature type="modified residue" description="4-aspartylphosphate" evidence="5">
    <location>
        <position position="56"/>
    </location>
</feature>
<dbReference type="SUPFAM" id="SSF46689">
    <property type="entry name" value="Homeodomain-like"/>
    <property type="match status" value="1"/>
</dbReference>
<dbReference type="SMART" id="SM00382">
    <property type="entry name" value="AAA"/>
    <property type="match status" value="1"/>
</dbReference>
<dbReference type="InterPro" id="IPR011006">
    <property type="entry name" value="CheY-like_superfamily"/>
</dbReference>
<dbReference type="PROSITE" id="PS50110">
    <property type="entry name" value="RESPONSE_REGULATORY"/>
    <property type="match status" value="1"/>
</dbReference>
<evidence type="ECO:0000256" key="4">
    <source>
        <dbReference type="ARBA" id="ARBA00023163"/>
    </source>
</evidence>
<dbReference type="GO" id="GO:0043565">
    <property type="term" value="F:sequence-specific DNA binding"/>
    <property type="evidence" value="ECO:0007669"/>
    <property type="project" value="InterPro"/>
</dbReference>
<keyword evidence="9" id="KW-1185">Reference proteome</keyword>
<dbReference type="Gene3D" id="1.10.10.60">
    <property type="entry name" value="Homeodomain-like"/>
    <property type="match status" value="1"/>
</dbReference>
<evidence type="ECO:0000256" key="3">
    <source>
        <dbReference type="ARBA" id="ARBA00023015"/>
    </source>
</evidence>
<feature type="domain" description="Sigma-54 factor interaction" evidence="6">
    <location>
        <begin position="156"/>
        <end position="385"/>
    </location>
</feature>
<evidence type="ECO:0000313" key="9">
    <source>
        <dbReference type="Proteomes" id="UP000191055"/>
    </source>
</evidence>
<dbReference type="InterPro" id="IPR003593">
    <property type="entry name" value="AAA+_ATPase"/>
</dbReference>
<dbReference type="InterPro" id="IPR025943">
    <property type="entry name" value="Sigma_54_int_dom_ATP-bd_2"/>
</dbReference>
<dbReference type="Gene3D" id="3.40.50.2300">
    <property type="match status" value="1"/>
</dbReference>
<dbReference type="InterPro" id="IPR001789">
    <property type="entry name" value="Sig_transdc_resp-reg_receiver"/>
</dbReference>
<evidence type="ECO:0000259" key="7">
    <source>
        <dbReference type="PROSITE" id="PS50110"/>
    </source>
</evidence>
<evidence type="ECO:0000256" key="5">
    <source>
        <dbReference type="PROSITE-ProRule" id="PRU00169"/>
    </source>
</evidence>
<evidence type="ECO:0000256" key="1">
    <source>
        <dbReference type="ARBA" id="ARBA00022741"/>
    </source>
</evidence>
<dbReference type="KEGG" id="asx:CDL62_11200"/>
<dbReference type="Gene3D" id="3.40.50.300">
    <property type="entry name" value="P-loop containing nucleotide triphosphate hydrolases"/>
    <property type="match status" value="1"/>
</dbReference>
<dbReference type="Pfam" id="PF00158">
    <property type="entry name" value="Sigma54_activat"/>
    <property type="match status" value="1"/>
</dbReference>
<dbReference type="InterPro" id="IPR058031">
    <property type="entry name" value="AAA_lid_NorR"/>
</dbReference>
<dbReference type="EMBL" id="FUYV01000002">
    <property type="protein sequence ID" value="SKB47422.1"/>
    <property type="molecule type" value="Genomic_DNA"/>
</dbReference>
<dbReference type="GO" id="GO:0006355">
    <property type="term" value="P:regulation of DNA-templated transcription"/>
    <property type="evidence" value="ECO:0007669"/>
    <property type="project" value="InterPro"/>
</dbReference>
<dbReference type="RefSeq" id="WP_079556338.1">
    <property type="nucleotide sequence ID" value="NZ_CP021904.1"/>
</dbReference>
<feature type="domain" description="Response regulatory" evidence="7">
    <location>
        <begin position="7"/>
        <end position="126"/>
    </location>
</feature>
<reference evidence="8 9" key="1">
    <citation type="submission" date="2017-02" db="EMBL/GenBank/DDBJ databases">
        <authorList>
            <person name="Peterson S.W."/>
        </authorList>
    </citation>
    <scope>NUCLEOTIDE SEQUENCE [LARGE SCALE GENOMIC DNA]</scope>
    <source>
        <strain evidence="8 9">DSM 24412</strain>
    </source>
</reference>
<keyword evidence="3" id="KW-0805">Transcription regulation</keyword>
<gene>
    <name evidence="8" type="ORF">SAMN03080601_00544</name>
</gene>
<keyword evidence="4" id="KW-0804">Transcription</keyword>
<dbReference type="InterPro" id="IPR027417">
    <property type="entry name" value="P-loop_NTPase"/>
</dbReference>
<dbReference type="PROSITE" id="PS50045">
    <property type="entry name" value="SIGMA54_INTERACT_4"/>
    <property type="match status" value="1"/>
</dbReference>
<dbReference type="InterPro" id="IPR002197">
    <property type="entry name" value="HTH_Fis"/>
</dbReference>
<dbReference type="Pfam" id="PF25601">
    <property type="entry name" value="AAA_lid_14"/>
    <property type="match status" value="1"/>
</dbReference>
<dbReference type="PANTHER" id="PTHR32071:SF113">
    <property type="entry name" value="ALGINATE BIOSYNTHESIS TRANSCRIPTIONAL REGULATORY PROTEIN ALGB"/>
    <property type="match status" value="1"/>
</dbReference>
<organism evidence="8 9">
    <name type="scientific">Alkalitalea saponilacus</name>
    <dbReference type="NCBI Taxonomy" id="889453"/>
    <lineage>
        <taxon>Bacteria</taxon>
        <taxon>Pseudomonadati</taxon>
        <taxon>Bacteroidota</taxon>
        <taxon>Bacteroidia</taxon>
        <taxon>Marinilabiliales</taxon>
        <taxon>Marinilabiliaceae</taxon>
        <taxon>Alkalitalea</taxon>
    </lineage>
</organism>
<dbReference type="GO" id="GO:0000160">
    <property type="term" value="P:phosphorelay signal transduction system"/>
    <property type="evidence" value="ECO:0007669"/>
    <property type="project" value="InterPro"/>
</dbReference>
<name>A0A1T5BJD4_9BACT</name>
<dbReference type="STRING" id="889453.SAMN03080601_00544"/>
<dbReference type="FunFam" id="3.40.50.300:FF:000006">
    <property type="entry name" value="DNA-binding transcriptional regulator NtrC"/>
    <property type="match status" value="1"/>
</dbReference>
<dbReference type="InterPro" id="IPR009057">
    <property type="entry name" value="Homeodomain-like_sf"/>
</dbReference>
<keyword evidence="5" id="KW-0597">Phosphoprotein</keyword>
<keyword evidence="1" id="KW-0547">Nucleotide-binding</keyword>
<evidence type="ECO:0000256" key="2">
    <source>
        <dbReference type="ARBA" id="ARBA00022840"/>
    </source>
</evidence>
<dbReference type="Pfam" id="PF00072">
    <property type="entry name" value="Response_reg"/>
    <property type="match status" value="1"/>
</dbReference>
<dbReference type="Proteomes" id="UP000191055">
    <property type="component" value="Unassembled WGS sequence"/>
</dbReference>
<dbReference type="SUPFAM" id="SSF52172">
    <property type="entry name" value="CheY-like"/>
    <property type="match status" value="1"/>
</dbReference>
<protein>
    <submittedName>
        <fullName evidence="8">DNA-binding transcriptional response regulator, NtrC family, contains REC, AAA-type ATPase, and a Fis-type DNA-binding domains</fullName>
    </submittedName>
</protein>